<reference evidence="1 2" key="2">
    <citation type="journal article" date="2022" name="Mol. Ecol. Resour.">
        <title>The genomes of chicory, endive, great burdock and yacon provide insights into Asteraceae paleo-polyploidization history and plant inulin production.</title>
        <authorList>
            <person name="Fan W."/>
            <person name="Wang S."/>
            <person name="Wang H."/>
            <person name="Wang A."/>
            <person name="Jiang F."/>
            <person name="Liu H."/>
            <person name="Zhao H."/>
            <person name="Xu D."/>
            <person name="Zhang Y."/>
        </authorList>
    </citation>
    <scope>NUCLEOTIDE SEQUENCE [LARGE SCALE GENOMIC DNA]</scope>
    <source>
        <strain evidence="2">cv. Punajuju</strain>
        <tissue evidence="1">Leaves</tissue>
    </source>
</reference>
<comment type="caution">
    <text evidence="1">The sequence shown here is derived from an EMBL/GenBank/DDBJ whole genome shotgun (WGS) entry which is preliminary data.</text>
</comment>
<reference evidence="2" key="1">
    <citation type="journal article" date="2022" name="Mol. Ecol. Resour.">
        <title>The genomes of chicory, endive, great burdock and yacon provide insights into Asteraceae palaeo-polyploidization history and plant inulin production.</title>
        <authorList>
            <person name="Fan W."/>
            <person name="Wang S."/>
            <person name="Wang H."/>
            <person name="Wang A."/>
            <person name="Jiang F."/>
            <person name="Liu H."/>
            <person name="Zhao H."/>
            <person name="Xu D."/>
            <person name="Zhang Y."/>
        </authorList>
    </citation>
    <scope>NUCLEOTIDE SEQUENCE [LARGE SCALE GENOMIC DNA]</scope>
    <source>
        <strain evidence="2">cv. Punajuju</strain>
    </source>
</reference>
<proteinExistence type="predicted"/>
<name>A0ACB9H958_CICIN</name>
<keyword evidence="2" id="KW-1185">Reference proteome</keyword>
<gene>
    <name evidence="1" type="ORF">L2E82_05714</name>
</gene>
<sequence>METKNDEPSLARSKVAYYEEKFYCVIAQVTIQAVVLIITMFNFGLGKIVAMLRRNVLVLDEIFAVLGTFSTVALYEVAAHYFGIVWVDALMISEALHVVLLKYMFRMATNKTVIEVDDQPDVADQNDVADQIDVEEGEVPKKGKRKGT</sequence>
<evidence type="ECO:0000313" key="1">
    <source>
        <dbReference type="EMBL" id="KAI3791851.1"/>
    </source>
</evidence>
<dbReference type="Proteomes" id="UP001055811">
    <property type="component" value="Linkage Group LG01"/>
</dbReference>
<organism evidence="1 2">
    <name type="scientific">Cichorium intybus</name>
    <name type="common">Chicory</name>
    <dbReference type="NCBI Taxonomy" id="13427"/>
    <lineage>
        <taxon>Eukaryota</taxon>
        <taxon>Viridiplantae</taxon>
        <taxon>Streptophyta</taxon>
        <taxon>Embryophyta</taxon>
        <taxon>Tracheophyta</taxon>
        <taxon>Spermatophyta</taxon>
        <taxon>Magnoliopsida</taxon>
        <taxon>eudicotyledons</taxon>
        <taxon>Gunneridae</taxon>
        <taxon>Pentapetalae</taxon>
        <taxon>asterids</taxon>
        <taxon>campanulids</taxon>
        <taxon>Asterales</taxon>
        <taxon>Asteraceae</taxon>
        <taxon>Cichorioideae</taxon>
        <taxon>Cichorieae</taxon>
        <taxon>Cichoriinae</taxon>
        <taxon>Cichorium</taxon>
    </lineage>
</organism>
<dbReference type="EMBL" id="CM042009">
    <property type="protein sequence ID" value="KAI3791851.1"/>
    <property type="molecule type" value="Genomic_DNA"/>
</dbReference>
<evidence type="ECO:0000313" key="2">
    <source>
        <dbReference type="Proteomes" id="UP001055811"/>
    </source>
</evidence>
<accession>A0ACB9H958</accession>
<protein>
    <submittedName>
        <fullName evidence="1">Uncharacterized protein</fullName>
    </submittedName>
</protein>